<evidence type="ECO:0000256" key="2">
    <source>
        <dbReference type="ARBA" id="ARBA00004824"/>
    </source>
</evidence>
<keyword evidence="8" id="KW-0028">Amino-acid biosynthesis</keyword>
<comment type="catalytic activity">
    <reaction evidence="10">
        <text>L-isoleucine + 2-oxoglutarate = (S)-3-methyl-2-oxopentanoate + L-glutamate</text>
        <dbReference type="Rhea" id="RHEA:24801"/>
        <dbReference type="ChEBI" id="CHEBI:16810"/>
        <dbReference type="ChEBI" id="CHEBI:29985"/>
        <dbReference type="ChEBI" id="CHEBI:35146"/>
        <dbReference type="ChEBI" id="CHEBI:58045"/>
        <dbReference type="EC" id="2.6.1.42"/>
    </reaction>
</comment>
<keyword evidence="8" id="KW-0100">Branched-chain amino acid biosynthesis</keyword>
<dbReference type="InterPro" id="IPR043131">
    <property type="entry name" value="BCAT-like_N"/>
</dbReference>
<evidence type="ECO:0000256" key="8">
    <source>
        <dbReference type="ARBA" id="ARBA00023304"/>
    </source>
</evidence>
<evidence type="ECO:0000256" key="6">
    <source>
        <dbReference type="ARBA" id="ARBA00013053"/>
    </source>
</evidence>
<comment type="catalytic activity">
    <reaction evidence="9">
        <text>L-valine + 2-oxoglutarate = 3-methyl-2-oxobutanoate + L-glutamate</text>
        <dbReference type="Rhea" id="RHEA:24813"/>
        <dbReference type="ChEBI" id="CHEBI:11851"/>
        <dbReference type="ChEBI" id="CHEBI:16810"/>
        <dbReference type="ChEBI" id="CHEBI:29985"/>
        <dbReference type="ChEBI" id="CHEBI:57762"/>
        <dbReference type="EC" id="2.6.1.42"/>
    </reaction>
</comment>
<comment type="catalytic activity">
    <reaction evidence="11">
        <text>L-leucine + 2-oxoglutarate = 4-methyl-2-oxopentanoate + L-glutamate</text>
        <dbReference type="Rhea" id="RHEA:18321"/>
        <dbReference type="ChEBI" id="CHEBI:16810"/>
        <dbReference type="ChEBI" id="CHEBI:17865"/>
        <dbReference type="ChEBI" id="CHEBI:29985"/>
        <dbReference type="ChEBI" id="CHEBI:57427"/>
        <dbReference type="EC" id="2.6.1.42"/>
    </reaction>
</comment>
<dbReference type="EMBL" id="BPFZ01000006">
    <property type="protein sequence ID" value="GIU67020.1"/>
    <property type="molecule type" value="Genomic_DNA"/>
</dbReference>
<evidence type="ECO:0000256" key="1">
    <source>
        <dbReference type="ARBA" id="ARBA00003109"/>
    </source>
</evidence>
<evidence type="ECO:0000256" key="9">
    <source>
        <dbReference type="ARBA" id="ARBA00048212"/>
    </source>
</evidence>
<comment type="pathway">
    <text evidence="3">Amino-acid biosynthesis; L-valine biosynthesis; L-valine from pyruvate: step 4/4.</text>
</comment>
<dbReference type="InterPro" id="IPR043132">
    <property type="entry name" value="BCAT-like_C"/>
</dbReference>
<dbReference type="Gene3D" id="3.30.470.10">
    <property type="match status" value="1"/>
</dbReference>
<dbReference type="InterPro" id="IPR036038">
    <property type="entry name" value="Aminotransferase-like"/>
</dbReference>
<evidence type="ECO:0000256" key="7">
    <source>
        <dbReference type="ARBA" id="ARBA00014472"/>
    </source>
</evidence>
<dbReference type="GO" id="GO:0016829">
    <property type="term" value="F:lyase activity"/>
    <property type="evidence" value="ECO:0007669"/>
    <property type="project" value="UniProtKB-KW"/>
</dbReference>
<proteinExistence type="inferred from homology"/>
<sequence length="287" mass="31057">MTMPSPITNCWWNGQIVAIDEVRIPLNDRGFTLGDGLFETLLWTGASIRFFEDHMARLSHGAQALGIVIPFDVATIESGLLELAKQSMGVAGAMRLTLTRGVGARGLQMPIDASPFMLATLSPVESEYPAISLSCVDVVRPWGAPSSRFKTLSYVDHVVALSRAQALGAEDGLMRGQGNRIACATRANVIVRYQDRFLTPPVSDGALPGIIRGRLLGAGLIEEAEIDDQTLAHCTSACLTNSLIGVRRVYRLDERSLDGDEDWITHLAGFIETLEGPEGEKARHVGD</sequence>
<comment type="function">
    <text evidence="1">Acts on leucine, isoleucine and valine.</text>
</comment>
<dbReference type="InterPro" id="IPR001544">
    <property type="entry name" value="Aminotrans_IV"/>
</dbReference>
<dbReference type="PANTHER" id="PTHR42743">
    <property type="entry name" value="AMINO-ACID AMINOTRANSFERASE"/>
    <property type="match status" value="1"/>
</dbReference>
<name>A0ABQ4PVG9_9PROT</name>
<evidence type="ECO:0000256" key="5">
    <source>
        <dbReference type="ARBA" id="ARBA00009320"/>
    </source>
</evidence>
<comment type="caution">
    <text evidence="12">The sequence shown here is derived from an EMBL/GenBank/DDBJ whole genome shotgun (WGS) entry which is preliminary data.</text>
</comment>
<organism evidence="12 13">
    <name type="scientific">Candidatus Phycosocius spiralis</name>
    <dbReference type="NCBI Taxonomy" id="2815099"/>
    <lineage>
        <taxon>Bacteria</taxon>
        <taxon>Pseudomonadati</taxon>
        <taxon>Pseudomonadota</taxon>
        <taxon>Alphaproteobacteria</taxon>
        <taxon>Caulobacterales</taxon>
        <taxon>Caulobacterales incertae sedis</taxon>
        <taxon>Candidatus Phycosocius</taxon>
    </lineage>
</organism>
<evidence type="ECO:0000256" key="4">
    <source>
        <dbReference type="ARBA" id="ARBA00005072"/>
    </source>
</evidence>
<evidence type="ECO:0000256" key="3">
    <source>
        <dbReference type="ARBA" id="ARBA00004931"/>
    </source>
</evidence>
<dbReference type="InterPro" id="IPR050571">
    <property type="entry name" value="Class-IV_PLP-Dep_Aminotrnsfr"/>
</dbReference>
<accession>A0ABQ4PVG9</accession>
<dbReference type="Pfam" id="PF01063">
    <property type="entry name" value="Aminotran_4"/>
    <property type="match status" value="1"/>
</dbReference>
<evidence type="ECO:0000313" key="13">
    <source>
        <dbReference type="Proteomes" id="UP001161064"/>
    </source>
</evidence>
<comment type="pathway">
    <text evidence="4">Amino-acid biosynthesis; L-leucine biosynthesis; L-leucine from 3-methyl-2-oxobutanoate: step 4/4.</text>
</comment>
<keyword evidence="13" id="KW-1185">Reference proteome</keyword>
<dbReference type="Proteomes" id="UP001161064">
    <property type="component" value="Unassembled WGS sequence"/>
</dbReference>
<comment type="similarity">
    <text evidence="5">Belongs to the class-IV pyridoxal-phosphate-dependent aminotransferase family.</text>
</comment>
<reference evidence="12" key="2">
    <citation type="journal article" date="2023" name="ISME Commun">
        <title>Characterization of a bloom-associated alphaproteobacterial lineage, 'Candidatus Phycosocius': insights into freshwater algal-bacterial interactions.</title>
        <authorList>
            <person name="Tanabe Y."/>
            <person name="Yamaguchi H."/>
            <person name="Yoshida M."/>
            <person name="Kai A."/>
            <person name="Okazaki Y."/>
        </authorList>
    </citation>
    <scope>NUCLEOTIDE SEQUENCE</scope>
    <source>
        <strain evidence="12">BOTRYCO-1</strain>
    </source>
</reference>
<dbReference type="EC" id="2.6.1.42" evidence="6"/>
<keyword evidence="12" id="KW-0456">Lyase</keyword>
<evidence type="ECO:0000256" key="10">
    <source>
        <dbReference type="ARBA" id="ARBA00048798"/>
    </source>
</evidence>
<protein>
    <recommendedName>
        <fullName evidence="7">Probable branched-chain-amino-acid aminotransferase</fullName>
        <ecNumber evidence="6">2.6.1.42</ecNumber>
    </recommendedName>
</protein>
<dbReference type="Gene3D" id="3.20.10.10">
    <property type="entry name" value="D-amino Acid Aminotransferase, subunit A, domain 2"/>
    <property type="match status" value="1"/>
</dbReference>
<reference evidence="12" key="1">
    <citation type="submission" date="2021-05" db="EMBL/GenBank/DDBJ databases">
        <authorList>
            <person name="Tanabe Y."/>
        </authorList>
    </citation>
    <scope>NUCLEOTIDE SEQUENCE</scope>
    <source>
        <strain evidence="12">BOTRYCO-1</strain>
    </source>
</reference>
<dbReference type="PANTHER" id="PTHR42743:SF11">
    <property type="entry name" value="AMINODEOXYCHORISMATE LYASE"/>
    <property type="match status" value="1"/>
</dbReference>
<dbReference type="SUPFAM" id="SSF56752">
    <property type="entry name" value="D-aminoacid aminotransferase-like PLP-dependent enzymes"/>
    <property type="match status" value="1"/>
</dbReference>
<evidence type="ECO:0000313" key="12">
    <source>
        <dbReference type="EMBL" id="GIU67020.1"/>
    </source>
</evidence>
<evidence type="ECO:0000256" key="11">
    <source>
        <dbReference type="ARBA" id="ARBA00049229"/>
    </source>
</evidence>
<gene>
    <name evidence="12" type="ORF">PsB1_1174</name>
</gene>
<comment type="pathway">
    <text evidence="2">Amino-acid biosynthesis; L-isoleucine biosynthesis; L-isoleucine from 2-oxobutanoate: step 4/4.</text>
</comment>